<accession>A0A8H5G4H9</accession>
<keyword evidence="2" id="KW-1185">Reference proteome</keyword>
<organism evidence="1 2">
    <name type="scientific">Leucocoprinus leucothites</name>
    <dbReference type="NCBI Taxonomy" id="201217"/>
    <lineage>
        <taxon>Eukaryota</taxon>
        <taxon>Fungi</taxon>
        <taxon>Dikarya</taxon>
        <taxon>Basidiomycota</taxon>
        <taxon>Agaricomycotina</taxon>
        <taxon>Agaricomycetes</taxon>
        <taxon>Agaricomycetidae</taxon>
        <taxon>Agaricales</taxon>
        <taxon>Agaricineae</taxon>
        <taxon>Agaricaceae</taxon>
        <taxon>Leucocoprinus</taxon>
    </lineage>
</organism>
<dbReference type="AlphaFoldDB" id="A0A8H5G4H9"/>
<dbReference type="Proteomes" id="UP000559027">
    <property type="component" value="Unassembled WGS sequence"/>
</dbReference>
<comment type="caution">
    <text evidence="1">The sequence shown here is derived from an EMBL/GenBank/DDBJ whole genome shotgun (WGS) entry which is preliminary data.</text>
</comment>
<sequence length="388" mass="45006">MPFATATHWPEGLRSIFELSRQQREVFPNRYYAPYLNLLSYCFNDAFEYFVTPYITRIDNETPHDLVDPLISLVVFNAKNRPVVFADIKEDWWQHNAYYREVEDFQLRRRLDLVLDSPLPRIYGLSLFGTSLRVYTANSEGEKQPSIQPRPNDNDHTLPRDYLEGAWDIDILSQDGFNKMKEIVEDVVTDSDAFMVPFTTSTCWPRGLLSIFCACREYRETVENRYTGPFFELLNYCFADEFKYIVAPYAPLRDCTTDDAVDPIILLVVYDAQYRPLLFLEVKDDIWAEVPQSREIADRIVRRRFDCIGGCPRARLWGLSLLGTCLRVYSLDMATGRILPSFDPRPDSIHNILSGDPLPLWDIDILSQTGFEKMKEIVNSIVNHGSSL</sequence>
<reference evidence="1 2" key="1">
    <citation type="journal article" date="2020" name="ISME J.">
        <title>Uncovering the hidden diversity of litter-decomposition mechanisms in mushroom-forming fungi.</title>
        <authorList>
            <person name="Floudas D."/>
            <person name="Bentzer J."/>
            <person name="Ahren D."/>
            <person name="Johansson T."/>
            <person name="Persson P."/>
            <person name="Tunlid A."/>
        </authorList>
    </citation>
    <scope>NUCLEOTIDE SEQUENCE [LARGE SCALE GENOMIC DNA]</scope>
    <source>
        <strain evidence="1 2">CBS 146.42</strain>
    </source>
</reference>
<evidence type="ECO:0000313" key="2">
    <source>
        <dbReference type="Proteomes" id="UP000559027"/>
    </source>
</evidence>
<proteinExistence type="predicted"/>
<dbReference type="OrthoDB" id="3255221at2759"/>
<gene>
    <name evidence="1" type="ORF">D9756_001623</name>
</gene>
<evidence type="ECO:0000313" key="1">
    <source>
        <dbReference type="EMBL" id="KAF5358184.1"/>
    </source>
</evidence>
<protein>
    <submittedName>
        <fullName evidence="1">Uncharacterized protein</fullName>
    </submittedName>
</protein>
<dbReference type="EMBL" id="JAACJO010000005">
    <property type="protein sequence ID" value="KAF5358184.1"/>
    <property type="molecule type" value="Genomic_DNA"/>
</dbReference>
<name>A0A8H5G4H9_9AGAR</name>